<gene>
    <name evidence="1" type="ORF">BLA27_10405</name>
</gene>
<evidence type="ECO:0000313" key="2">
    <source>
        <dbReference type="Proteomes" id="UP000182985"/>
    </source>
</evidence>
<dbReference type="AlphaFoldDB" id="A0A1J6HMM7"/>
<reference evidence="1 2" key="1">
    <citation type="submission" date="2016-10" db="EMBL/GenBank/DDBJ databases">
        <title>The Draft Genome Sequence of the Potato Rhizosphere Bacteria Ochrobactrum sp. IPA7.2.</title>
        <authorList>
            <person name="Gogoleva N.E."/>
            <person name="Khlopko Y.A."/>
            <person name="Burygin G.L."/>
            <person name="Plotnikov A.O."/>
        </authorList>
    </citation>
    <scope>NUCLEOTIDE SEQUENCE [LARGE SCALE GENOMIC DNA]</scope>
    <source>
        <strain evidence="1 2">IPA7.2</strain>
    </source>
</reference>
<accession>A0A1J6HMM7</accession>
<organism evidence="1 2">
    <name type="scientific">Brucella cytisi</name>
    <dbReference type="NCBI Taxonomy" id="407152"/>
    <lineage>
        <taxon>Bacteria</taxon>
        <taxon>Pseudomonadati</taxon>
        <taxon>Pseudomonadota</taxon>
        <taxon>Alphaproteobacteria</taxon>
        <taxon>Hyphomicrobiales</taxon>
        <taxon>Brucellaceae</taxon>
        <taxon>Brucella/Ochrobactrum group</taxon>
        <taxon>Brucella</taxon>
    </lineage>
</organism>
<dbReference type="Proteomes" id="UP000182985">
    <property type="component" value="Unassembled WGS sequence"/>
</dbReference>
<sequence>MTAMCREASLRYRSFLGLVAAMSVAFFGATEFVNGATRLFGFPSLVLGGQTAKAVLHQFDTPFENQINAGVMQISLEKTTISEIQNHFGGDVQSHTAMGKGTTWLCYDLDVDGLKRRIWFVSDSQEKDDDDFVNFVSTEVAKDHTPGCEVPRVDLTGLSLPVPTLKDRPDALKKRFGVGVKQGLIRYSNEQTAQTGVVTVQSLVYRVQDGEIDAVAFSQATAHR</sequence>
<protein>
    <submittedName>
        <fullName evidence="1">Uncharacterized protein</fullName>
    </submittedName>
</protein>
<evidence type="ECO:0000313" key="1">
    <source>
        <dbReference type="EMBL" id="OIS93705.1"/>
    </source>
</evidence>
<keyword evidence="2" id="KW-1185">Reference proteome</keyword>
<name>A0A1J6HMM7_9HYPH</name>
<dbReference type="OrthoDB" id="8418834at2"/>
<comment type="caution">
    <text evidence="1">The sequence shown here is derived from an EMBL/GenBank/DDBJ whole genome shotgun (WGS) entry which is preliminary data.</text>
</comment>
<dbReference type="EMBL" id="MOEC01000008">
    <property type="protein sequence ID" value="OIS93705.1"/>
    <property type="molecule type" value="Genomic_DNA"/>
</dbReference>
<proteinExistence type="predicted"/>
<dbReference type="RefSeq" id="WP_071631691.1">
    <property type="nucleotide sequence ID" value="NZ_MOEC01000008.1"/>
</dbReference>